<dbReference type="NCBIfam" id="NF042913">
    <property type="entry name" value="CyRepA1"/>
    <property type="match status" value="1"/>
</dbReference>
<dbReference type="PANTHER" id="PTHR34985">
    <property type="entry name" value="SLR0554 PROTEIN"/>
    <property type="match status" value="1"/>
</dbReference>
<dbReference type="GO" id="GO:0016779">
    <property type="term" value="F:nucleotidyltransferase activity"/>
    <property type="evidence" value="ECO:0007669"/>
    <property type="project" value="UniProtKB-KW"/>
</dbReference>
<evidence type="ECO:0000313" key="3">
    <source>
        <dbReference type="EMBL" id="CAA9314595.1"/>
    </source>
</evidence>
<name>A0A6J4KTQ8_9CYAN</name>
<accession>A0A6J4KTQ8</accession>
<feature type="compositionally biased region" description="Low complexity" evidence="1">
    <location>
        <begin position="1061"/>
        <end position="1071"/>
    </location>
</feature>
<protein>
    <submittedName>
        <fullName evidence="3">DNA primase</fullName>
        <ecNumber evidence="3">2.7.7.-</ecNumber>
    </submittedName>
</protein>
<dbReference type="Pfam" id="PF12965">
    <property type="entry name" value="DUF3854"/>
    <property type="match status" value="1"/>
</dbReference>
<sequence length="1139" mass="128209">MTPNFKIHNSGQLSQLFAFDETELLPEHLEELLASSPPSISFELKYAFYRGNWHTERGAELFQTLHPLVTATQSGTGVRAGKTRANLDDCMESVALVCHGRAKATHGPLAKKGYLNSSGYYDKAGRYIKIACRPTFLLPTLPMWELIAKRYGVAIPDNPELVGPWGLAIGFWDWVRDNNIPVKFAEGTKKAGCLLLLGYAAISLNGIWMGRRVIYRESDGKRIGERLHQDLLEFDTPGREITFTFDYREGNYFQSVEFKAARATAELLQNAIAFIAQLPGPQKGIDDFAAVGGDVDAVISAARSIDEIQKEFFLWLGKENKKKAWALTHPSAWECNQRYLDIPYHAGLVGVKSPKGTGKTYDLIKLIAQAHAEGRKVLLLTHRIVLGRAICKAVGIPWIEEMNSDADRELEGKAMGFGLCVDSLHPLSQAAFDPLAWEGALVIVDEVEQVFWHALDASTCRENRQAILTTMRTLFKSVLSTGGTIRLQDADLSDYSIDFVREFAETDIKPWIAVNHWQPEQPWQIKFYDTQYVKGGTKDDPSGLLKDSVDRVTNGGKIWVSCDSQKAKSKFGSKNLEKYYRSRCPGKKILRIDAETVANPEHPAYQCSEKITELAALYDIVICSPSLATGVSVELRGHFNAVFGIFQGAISDNEVRQSLARVREPINRFVWCRQIAVGKIGNGEANYKEVAKSKEKDCRYNLQQLRDFDLDLDKAHNPTVLRFWAKYAARINSSIWDFRETVREGLEAEGHIITDCGDDDRDTAGEINALRILNQVEEAVAVAEAQDIDRKEFEELEQKRSKTDAERYKQEKFRLKEIYQVKEVTPTLRQLHQDRWHGKIQLEYLLTHNPDFILMRDRKNIDSQLKNGDGQLCLQDVRQSMCKVTVHKLLNTLQFCDPTKEWSNNSPEILEFAGKALKFAADIKTFTGIKVSREKVAKNPIGVVGSFLGQLGLKFAASPQRRVGGERLRFYKFGGAASANVFDRAGNKVKEPEGLRAQIFEAWQKRDELALFEFQHHGIAAVEADVTVDLKPSASKVRVKKDLYFGSVTASSIDIENIPSVTTSPTVETPIEPTPEPQPEPLGRMGWVSRWGQWIRASFLAATDGAQYRMLIQELGEWSEVLAWPHQIRWGTDSRESIP</sequence>
<proteinExistence type="predicted"/>
<keyword evidence="3" id="KW-0808">Transferase</keyword>
<dbReference type="EC" id="2.7.7.-" evidence="3"/>
<feature type="region of interest" description="Disordered" evidence="1">
    <location>
        <begin position="1061"/>
        <end position="1082"/>
    </location>
</feature>
<evidence type="ECO:0000259" key="2">
    <source>
        <dbReference type="Pfam" id="PF12965"/>
    </source>
</evidence>
<keyword evidence="3" id="KW-0548">Nucleotidyltransferase</keyword>
<feature type="domain" description="DUF3854" evidence="2">
    <location>
        <begin position="171"/>
        <end position="291"/>
    </location>
</feature>
<gene>
    <name evidence="3" type="ORF">AVDCRST_MAG84-1001</name>
</gene>
<dbReference type="EMBL" id="CADCTZ010000148">
    <property type="protein sequence ID" value="CAA9314595.1"/>
    <property type="molecule type" value="Genomic_DNA"/>
</dbReference>
<evidence type="ECO:0000256" key="1">
    <source>
        <dbReference type="SAM" id="MobiDB-lite"/>
    </source>
</evidence>
<dbReference type="InterPro" id="IPR049996">
    <property type="entry name" value="Slr7037-like"/>
</dbReference>
<dbReference type="PANTHER" id="PTHR34985:SF1">
    <property type="entry name" value="SLR0554 PROTEIN"/>
    <property type="match status" value="1"/>
</dbReference>
<dbReference type="InterPro" id="IPR027417">
    <property type="entry name" value="P-loop_NTPase"/>
</dbReference>
<organism evidence="3">
    <name type="scientific">uncultured Microcoleus sp</name>
    <dbReference type="NCBI Taxonomy" id="259945"/>
    <lineage>
        <taxon>Bacteria</taxon>
        <taxon>Bacillati</taxon>
        <taxon>Cyanobacteriota</taxon>
        <taxon>Cyanophyceae</taxon>
        <taxon>Oscillatoriophycideae</taxon>
        <taxon>Oscillatoriales</taxon>
        <taxon>Microcoleaceae</taxon>
        <taxon>Microcoleus</taxon>
        <taxon>environmental samples</taxon>
    </lineage>
</organism>
<dbReference type="AlphaFoldDB" id="A0A6J4KTQ8"/>
<dbReference type="InterPro" id="IPR024385">
    <property type="entry name" value="DUF3854"/>
</dbReference>
<reference evidence="3" key="1">
    <citation type="submission" date="2020-02" db="EMBL/GenBank/DDBJ databases">
        <authorList>
            <person name="Meier V. D."/>
        </authorList>
    </citation>
    <scope>NUCLEOTIDE SEQUENCE</scope>
    <source>
        <strain evidence="3">AVDCRST_MAG84</strain>
    </source>
</reference>
<dbReference type="SUPFAM" id="SSF52540">
    <property type="entry name" value="P-loop containing nucleoside triphosphate hydrolases"/>
    <property type="match status" value="1"/>
</dbReference>